<dbReference type="Gene3D" id="3.40.1080.20">
    <property type="entry name" value="Acetyl-CoA hydrolase/transferase C-terminal domain"/>
    <property type="match status" value="1"/>
</dbReference>
<comment type="function">
    <text evidence="3">Coenzyme A-transferase that converts butyrate to butyryl-CoA.</text>
</comment>
<feature type="domain" description="Acetyl-CoA hydrolase/transferase C-terminal" evidence="5">
    <location>
        <begin position="278"/>
        <end position="434"/>
    </location>
</feature>
<dbReference type="STRING" id="690567.1389"/>
<dbReference type="SUPFAM" id="SSF100950">
    <property type="entry name" value="NagB/RpiA/CoA transferase-like"/>
    <property type="match status" value="2"/>
</dbReference>
<evidence type="ECO:0000313" key="6">
    <source>
        <dbReference type="EMBL" id="CFX52893.1"/>
    </source>
</evidence>
<feature type="binding site" evidence="3">
    <location>
        <position position="342"/>
    </location>
    <ligand>
        <name>CoA</name>
        <dbReference type="ChEBI" id="CHEBI:57287"/>
    </ligand>
</feature>
<protein>
    <recommendedName>
        <fullName evidence="3">Probable butyrate:acetyl-CoA coenzyme A-transferase</fullName>
        <shortName evidence="3">Butyrate CoA-transferase</shortName>
        <ecNumber evidence="3">2.8.3.-</ecNumber>
    </recommendedName>
</protein>
<dbReference type="RefSeq" id="WP_046496930.1">
    <property type="nucleotide sequence ID" value="NZ_CGIH01000026.1"/>
</dbReference>
<comment type="pathway">
    <text evidence="3">Lipid metabolism; butanoate metabolism.</text>
</comment>
<keyword evidence="3" id="KW-0276">Fatty acid metabolism</keyword>
<dbReference type="InterPro" id="IPR038460">
    <property type="entry name" value="AcetylCoA_hyd_C_sf"/>
</dbReference>
<dbReference type="InterPro" id="IPR003702">
    <property type="entry name" value="ActCoA_hydro_N"/>
</dbReference>
<keyword evidence="3" id="KW-0963">Cytoplasm</keyword>
<name>A0A0E3W362_9FIRM</name>
<dbReference type="InterPro" id="IPR023990">
    <property type="entry name" value="Butryl-CoA_acetate_CoA_Tfrase"/>
</dbReference>
<evidence type="ECO:0000256" key="1">
    <source>
        <dbReference type="ARBA" id="ARBA00009632"/>
    </source>
</evidence>
<reference evidence="6 7" key="1">
    <citation type="submission" date="2015-03" db="EMBL/GenBank/DDBJ databases">
        <authorList>
            <person name="Murphy D."/>
        </authorList>
    </citation>
    <scope>NUCLEOTIDE SEQUENCE [LARGE SCALE GENOMIC DNA]</scope>
    <source>
        <strain evidence="6 7">OL-4</strain>
    </source>
</reference>
<dbReference type="EC" id="2.8.3.-" evidence="3"/>
<keyword evidence="7" id="KW-1185">Reference proteome</keyword>
<dbReference type="GO" id="GO:0006084">
    <property type="term" value="P:acetyl-CoA metabolic process"/>
    <property type="evidence" value="ECO:0007669"/>
    <property type="project" value="UniProtKB-UniRule"/>
</dbReference>
<dbReference type="EMBL" id="CGIH01000026">
    <property type="protein sequence ID" value="CFX52893.1"/>
    <property type="molecule type" value="Genomic_DNA"/>
</dbReference>
<dbReference type="Gene3D" id="3.40.1080.10">
    <property type="entry name" value="Glutaconate Coenzyme A-transferase"/>
    <property type="match status" value="1"/>
</dbReference>
<dbReference type="Pfam" id="PF13336">
    <property type="entry name" value="AcetylCoA_hyd_C"/>
    <property type="match status" value="1"/>
</dbReference>
<feature type="active site" description="5-glutamyl coenzyme A thioester intermediate" evidence="3">
    <location>
        <position position="244"/>
    </location>
</feature>
<feature type="binding site" evidence="3">
    <location>
        <position position="319"/>
    </location>
    <ligand>
        <name>CoA</name>
        <dbReference type="ChEBI" id="CHEBI:57287"/>
    </ligand>
</feature>
<dbReference type="PANTHER" id="PTHR21432:SF20">
    <property type="entry name" value="ACETYL-COA HYDROLASE"/>
    <property type="match status" value="1"/>
</dbReference>
<accession>A0A0E3W362</accession>
<dbReference type="UniPathway" id="UPA00863"/>
<dbReference type="AlphaFoldDB" id="A0A0E3W362"/>
<dbReference type="GO" id="GO:0019605">
    <property type="term" value="P:butyrate metabolic process"/>
    <property type="evidence" value="ECO:0007669"/>
    <property type="project" value="UniProtKB-UniRule"/>
</dbReference>
<keyword evidence="2 3" id="KW-0808">Transferase</keyword>
<dbReference type="GO" id="GO:0005737">
    <property type="term" value="C:cytoplasm"/>
    <property type="evidence" value="ECO:0007669"/>
    <property type="project" value="UniProtKB-SubCell"/>
</dbReference>
<dbReference type="Gene3D" id="3.30.750.70">
    <property type="entry name" value="4-hydroxybutyrate coenzyme like domains"/>
    <property type="match status" value="1"/>
</dbReference>
<evidence type="ECO:0000256" key="3">
    <source>
        <dbReference type="HAMAP-Rule" id="MF_03228"/>
    </source>
</evidence>
<gene>
    <name evidence="6" type="ORF">1389</name>
</gene>
<comment type="subcellular location">
    <subcellularLocation>
        <location evidence="3">Cytoplasm</location>
    </subcellularLocation>
</comment>
<proteinExistence type="inferred from homology"/>
<feature type="domain" description="Acetyl-CoA hydrolase/transferase N-terminal" evidence="4">
    <location>
        <begin position="5"/>
        <end position="187"/>
    </location>
</feature>
<feature type="binding site" evidence="3">
    <location>
        <begin position="219"/>
        <end position="223"/>
    </location>
    <ligand>
        <name>CoA</name>
        <dbReference type="ChEBI" id="CHEBI:57287"/>
    </ligand>
</feature>
<evidence type="ECO:0000259" key="4">
    <source>
        <dbReference type="Pfam" id="PF02550"/>
    </source>
</evidence>
<evidence type="ECO:0000313" key="7">
    <source>
        <dbReference type="Proteomes" id="UP000045545"/>
    </source>
</evidence>
<dbReference type="PANTHER" id="PTHR21432">
    <property type="entry name" value="ACETYL-COA HYDROLASE-RELATED"/>
    <property type="match status" value="1"/>
</dbReference>
<dbReference type="GO" id="GO:0006083">
    <property type="term" value="P:acetate metabolic process"/>
    <property type="evidence" value="ECO:0007669"/>
    <property type="project" value="InterPro"/>
</dbReference>
<organism evidence="6 7">
    <name type="scientific">Syntrophomonas zehnderi OL-4</name>
    <dbReference type="NCBI Taxonomy" id="690567"/>
    <lineage>
        <taxon>Bacteria</taxon>
        <taxon>Bacillati</taxon>
        <taxon>Bacillota</taxon>
        <taxon>Clostridia</taxon>
        <taxon>Eubacteriales</taxon>
        <taxon>Syntrophomonadaceae</taxon>
        <taxon>Syntrophomonas</taxon>
    </lineage>
</organism>
<evidence type="ECO:0000256" key="2">
    <source>
        <dbReference type="ARBA" id="ARBA00022679"/>
    </source>
</evidence>
<keyword evidence="3" id="KW-0443">Lipid metabolism</keyword>
<dbReference type="GO" id="GO:0008775">
    <property type="term" value="F:acetate CoA-transferase activity"/>
    <property type="evidence" value="ECO:0007669"/>
    <property type="project" value="InterPro"/>
</dbReference>
<keyword evidence="6" id="KW-0378">Hydrolase</keyword>
<comment type="similarity">
    <text evidence="1 3">Belongs to the acetyl-CoA hydrolase/transferase family.</text>
</comment>
<dbReference type="OrthoDB" id="9801795at2"/>
<dbReference type="Pfam" id="PF02550">
    <property type="entry name" value="AcetylCoA_hydro"/>
    <property type="match status" value="1"/>
</dbReference>
<dbReference type="InterPro" id="IPR046433">
    <property type="entry name" value="ActCoA_hydro"/>
</dbReference>
<dbReference type="InterPro" id="IPR037171">
    <property type="entry name" value="NagB/RpiA_transferase-like"/>
</dbReference>
<dbReference type="Proteomes" id="UP000045545">
    <property type="component" value="Unassembled WGS sequence"/>
</dbReference>
<sequence>MNTIQKEYAEKLVSAEKAVEVVKSGDNIFYGEFTMFPEALDEALAARIMDLKDIRVRSISFTQPPKIVLADPKKEHVIMEDWHCGVVSRKLIDKGMCYYIPVTYHQGPRIVRKYLDVDVVMISVCSMDENGYFNLGPSNSGTAAHIDKAKTVIVEVKANAPTCLGGNSESVHISRVDYIVEGNNKPMLQLPEVIPTENDYKIADFVMKEIEDGSCLQLGIGGLPNVIGANIASSDLKDLGIHTEMLVDSCVDMYNAGRITGKKKSIDVGKMVYTFAMGTDKLYNFLHNNPVCASYPVNYCNDPRIVALNDKVIAINSALEVDLFSQVCSETAGTRHISGTGGQLDYIFAAFASHGGKGLICLNSTHTDKKGNVTSRIRPTLTPGSVVTVPRSIVQYIVTEYGIVQLKGKSTWQRAEDLISIAHPDFRDDLIKEAQTLNIWAKSNKDDNY</sequence>
<dbReference type="GO" id="GO:0016787">
    <property type="term" value="F:hydrolase activity"/>
    <property type="evidence" value="ECO:0007669"/>
    <property type="project" value="UniProtKB-KW"/>
</dbReference>
<dbReference type="InterPro" id="IPR026888">
    <property type="entry name" value="AcetylCoA_hyd_C"/>
</dbReference>
<evidence type="ECO:0000259" key="5">
    <source>
        <dbReference type="Pfam" id="PF13336"/>
    </source>
</evidence>
<comment type="catalytic activity">
    <reaction evidence="3">
        <text>butanoate + acetyl-CoA = butanoyl-CoA + acetate</text>
        <dbReference type="Rhea" id="RHEA:30071"/>
        <dbReference type="ChEBI" id="CHEBI:17968"/>
        <dbReference type="ChEBI" id="CHEBI:30089"/>
        <dbReference type="ChEBI" id="CHEBI:57288"/>
        <dbReference type="ChEBI" id="CHEBI:57371"/>
    </reaction>
</comment>
<dbReference type="HAMAP" id="MF_03228">
    <property type="entry name" value="But_CoA_trans"/>
    <property type="match status" value="1"/>
</dbReference>